<keyword evidence="1" id="KW-1133">Transmembrane helix</keyword>
<comment type="caution">
    <text evidence="3">The sequence shown here is derived from an EMBL/GenBank/DDBJ whole genome shotgun (WGS) entry which is preliminary data.</text>
</comment>
<feature type="domain" description="Heterokaryon incompatibility" evidence="2">
    <location>
        <begin position="205"/>
        <end position="347"/>
    </location>
</feature>
<dbReference type="EMBL" id="MU854383">
    <property type="protein sequence ID" value="KAK4040174.1"/>
    <property type="molecule type" value="Genomic_DNA"/>
</dbReference>
<organism evidence="3 4">
    <name type="scientific">Parachaetomium inaequale</name>
    <dbReference type="NCBI Taxonomy" id="2588326"/>
    <lineage>
        <taxon>Eukaryota</taxon>
        <taxon>Fungi</taxon>
        <taxon>Dikarya</taxon>
        <taxon>Ascomycota</taxon>
        <taxon>Pezizomycotina</taxon>
        <taxon>Sordariomycetes</taxon>
        <taxon>Sordariomycetidae</taxon>
        <taxon>Sordariales</taxon>
        <taxon>Chaetomiaceae</taxon>
        <taxon>Parachaetomium</taxon>
    </lineage>
</organism>
<dbReference type="InterPro" id="IPR010730">
    <property type="entry name" value="HET"/>
</dbReference>
<keyword evidence="1" id="KW-0812">Transmembrane</keyword>
<keyword evidence="4" id="KW-1185">Reference proteome</keyword>
<sequence>MERNKLYTSLSPTEFRVIHLLPGAFHAPIRCILETRPASIKTRYEALSYQWGDDTITKPIHIARLDSDSPSQPHPQTQPISSPWPISQFMALIPTLYRRAQKYHIKTLLHILSHALGTALIYALVRFLRLEAPPWVPWFIPSKLYLFLLSALCGGAPLGVVVSAWKLGVEVVRMKPWRLWYTYYDPRLRRLLAKEVGKGSGMEFETVPVTTNLEMALRYLRSEKRVRTVWVDAVCINQADEEEKRAQVQRMDLIYANASGVTVWLGGYHGIGGAQSTEVGECEEGGECEHRQRIREAFELIWRLSGWRLLGGFYFARHKKERIRRARPGLREVYQRGWWERLWVVQEVALATGPVRIQCGYESCAFDEFRSAQHPVLWESRGVKEMEDESTPAERLGMVVKQFRYSSFYDREDRSAKVLYAGIRKIMGFMFRDGEEKEAEFHQQPFAGRLQRILLRTAGHFQCRDDRDRLYAVLGIAGGAKTGDVTQMADFVRYISSFSTGTILGHSMDPIFKACPDNLWLKLAGYAFGFAHGTWASFYDSRAKHWTINRPEYIIAGYKGVVDAVTGGPGANPPSRVEFFTALARYLADQTKTLSFLDAANCGGDKDKDGGMPSWVPNWTREVSSQAYDFASQAKRGLARDTFGFREDGKALWLHGRRRGVVHVVRAAAETAPPFQRLLESWLALPAEGKEVIVSAVGIIATVIRENPEGSGLDETRLKLISVFFGIIKTSLDLGDSILKLGGTMLVYSFDKAAGEMGFLRAGEAVKGDSVVFVPGCFHHLVLRRQGEGKTTGSWWKLVGLVAMGTDKLQKAGCSKEEWAQFRKDGTVFKYNIM</sequence>
<feature type="transmembrane region" description="Helical" evidence="1">
    <location>
        <begin position="145"/>
        <end position="165"/>
    </location>
</feature>
<evidence type="ECO:0000256" key="1">
    <source>
        <dbReference type="SAM" id="Phobius"/>
    </source>
</evidence>
<dbReference type="AlphaFoldDB" id="A0AAN6SRA4"/>
<evidence type="ECO:0000313" key="3">
    <source>
        <dbReference type="EMBL" id="KAK4040174.1"/>
    </source>
</evidence>
<dbReference type="Proteomes" id="UP001303115">
    <property type="component" value="Unassembled WGS sequence"/>
</dbReference>
<evidence type="ECO:0000313" key="4">
    <source>
        <dbReference type="Proteomes" id="UP001303115"/>
    </source>
</evidence>
<evidence type="ECO:0000259" key="2">
    <source>
        <dbReference type="Pfam" id="PF06985"/>
    </source>
</evidence>
<protein>
    <submittedName>
        <fullName evidence="3">Heterokaryon incompatibility protein-domain-containing protein</fullName>
    </submittedName>
</protein>
<gene>
    <name evidence="3" type="ORF">C8A01DRAFT_35862</name>
</gene>
<dbReference type="PANTHER" id="PTHR24148:SF64">
    <property type="entry name" value="HETEROKARYON INCOMPATIBILITY DOMAIN-CONTAINING PROTEIN"/>
    <property type="match status" value="1"/>
</dbReference>
<dbReference type="Pfam" id="PF06985">
    <property type="entry name" value="HET"/>
    <property type="match status" value="1"/>
</dbReference>
<keyword evidence="1" id="KW-0472">Membrane</keyword>
<feature type="transmembrane region" description="Helical" evidence="1">
    <location>
        <begin position="107"/>
        <end position="125"/>
    </location>
</feature>
<dbReference type="PANTHER" id="PTHR24148">
    <property type="entry name" value="ANKYRIN REPEAT DOMAIN-CONTAINING PROTEIN 39 HOMOLOG-RELATED"/>
    <property type="match status" value="1"/>
</dbReference>
<proteinExistence type="predicted"/>
<dbReference type="InterPro" id="IPR052895">
    <property type="entry name" value="HetReg/Transcr_Mod"/>
</dbReference>
<reference evidence="4" key="1">
    <citation type="journal article" date="2023" name="Mol. Phylogenet. Evol.">
        <title>Genome-scale phylogeny and comparative genomics of the fungal order Sordariales.</title>
        <authorList>
            <person name="Hensen N."/>
            <person name="Bonometti L."/>
            <person name="Westerberg I."/>
            <person name="Brannstrom I.O."/>
            <person name="Guillou S."/>
            <person name="Cros-Aarteil S."/>
            <person name="Calhoun S."/>
            <person name="Haridas S."/>
            <person name="Kuo A."/>
            <person name="Mondo S."/>
            <person name="Pangilinan J."/>
            <person name="Riley R."/>
            <person name="LaButti K."/>
            <person name="Andreopoulos B."/>
            <person name="Lipzen A."/>
            <person name="Chen C."/>
            <person name="Yan M."/>
            <person name="Daum C."/>
            <person name="Ng V."/>
            <person name="Clum A."/>
            <person name="Steindorff A."/>
            <person name="Ohm R.A."/>
            <person name="Martin F."/>
            <person name="Silar P."/>
            <person name="Natvig D.O."/>
            <person name="Lalanne C."/>
            <person name="Gautier V."/>
            <person name="Ament-Velasquez S.L."/>
            <person name="Kruys A."/>
            <person name="Hutchinson M.I."/>
            <person name="Powell A.J."/>
            <person name="Barry K."/>
            <person name="Miller A.N."/>
            <person name="Grigoriev I.V."/>
            <person name="Debuchy R."/>
            <person name="Gladieux P."/>
            <person name="Hiltunen Thoren M."/>
            <person name="Johannesson H."/>
        </authorList>
    </citation>
    <scope>NUCLEOTIDE SEQUENCE [LARGE SCALE GENOMIC DNA]</scope>
    <source>
        <strain evidence="4">CBS 284.82</strain>
    </source>
</reference>
<name>A0AAN6SRA4_9PEZI</name>
<accession>A0AAN6SRA4</accession>